<proteinExistence type="predicted"/>
<sequence length="304" mass="35327">MSSIGNYKGVMLCNRPTQIKEPEKAKPFISRVDPKDQLGTNPPVKKTFKTKRKPNMVLAKHKHWLQKIQSQKNQQAAQEQEQEALKTSKRKNFSKSMDKQRKKLLETSDPVEKAKVVSKDKPKISPELYNTVKNFDKPKWAMTQEENQQHEEKEVDNLLKFVEELDYDKYIEDLEVKHALEIIKNRVTKIIQEKPELKEKAFPKTVHFKESQPKHPKEEPAWDTSTNPESKEDKYLKEAKKIADKILKEQPNLKNIHSNSSIRQLIMESLNAEPPKITVVNEGPVKKNVIDASNLPYLHRNPAI</sequence>
<name>A0A7S3IAK1_9CILI</name>
<gene>
    <name evidence="2" type="ORF">FSAL1345_LOCUS964</name>
</gene>
<reference evidence="2" key="1">
    <citation type="submission" date="2021-01" db="EMBL/GenBank/DDBJ databases">
        <authorList>
            <person name="Corre E."/>
            <person name="Pelletier E."/>
            <person name="Niang G."/>
            <person name="Scheremetjew M."/>
            <person name="Finn R."/>
            <person name="Kale V."/>
            <person name="Holt S."/>
            <person name="Cochrane G."/>
            <person name="Meng A."/>
            <person name="Brown T."/>
            <person name="Cohen L."/>
        </authorList>
    </citation>
    <scope>NUCLEOTIDE SEQUENCE</scope>
</reference>
<feature type="region of interest" description="Disordered" evidence="1">
    <location>
        <begin position="206"/>
        <end position="233"/>
    </location>
</feature>
<evidence type="ECO:0000313" key="2">
    <source>
        <dbReference type="EMBL" id="CAE0317695.1"/>
    </source>
</evidence>
<feature type="compositionally biased region" description="Basic residues" evidence="1">
    <location>
        <begin position="46"/>
        <end position="65"/>
    </location>
</feature>
<protein>
    <submittedName>
        <fullName evidence="2">Uncharacterized protein</fullName>
    </submittedName>
</protein>
<accession>A0A7S3IAK1</accession>
<feature type="region of interest" description="Disordered" evidence="1">
    <location>
        <begin position="18"/>
        <end position="119"/>
    </location>
</feature>
<feature type="compositionally biased region" description="Basic and acidic residues" evidence="1">
    <location>
        <begin position="96"/>
        <end position="119"/>
    </location>
</feature>
<dbReference type="EMBL" id="HBIF01001130">
    <property type="protein sequence ID" value="CAE0317695.1"/>
    <property type="molecule type" value="Transcribed_RNA"/>
</dbReference>
<feature type="compositionally biased region" description="Low complexity" evidence="1">
    <location>
        <begin position="66"/>
        <end position="79"/>
    </location>
</feature>
<feature type="compositionally biased region" description="Basic and acidic residues" evidence="1">
    <location>
        <begin position="18"/>
        <end position="36"/>
    </location>
</feature>
<evidence type="ECO:0000256" key="1">
    <source>
        <dbReference type="SAM" id="MobiDB-lite"/>
    </source>
</evidence>
<feature type="compositionally biased region" description="Basic and acidic residues" evidence="1">
    <location>
        <begin position="206"/>
        <end position="220"/>
    </location>
</feature>
<dbReference type="AlphaFoldDB" id="A0A7S3IAK1"/>
<dbReference type="PANTHER" id="PTHR41747">
    <property type="entry name" value="CHROMOSOME UNDETERMINED SCAFFOLD_128, WHOLE GENOME SHOTGUN SEQUENCE"/>
    <property type="match status" value="1"/>
</dbReference>
<dbReference type="PANTHER" id="PTHR41747:SF1">
    <property type="entry name" value="CHROMOSOME UNDETERMINED SCAFFOLD_128, WHOLE GENOME SHOTGUN SEQUENCE"/>
    <property type="match status" value="1"/>
</dbReference>
<organism evidence="2">
    <name type="scientific">Fabrea salina</name>
    <dbReference type="NCBI Taxonomy" id="342563"/>
    <lineage>
        <taxon>Eukaryota</taxon>
        <taxon>Sar</taxon>
        <taxon>Alveolata</taxon>
        <taxon>Ciliophora</taxon>
        <taxon>Postciliodesmatophora</taxon>
        <taxon>Heterotrichea</taxon>
        <taxon>Heterotrichida</taxon>
        <taxon>Fabreidae</taxon>
        <taxon>Fabrea</taxon>
    </lineage>
</organism>